<evidence type="ECO:0000256" key="5">
    <source>
        <dbReference type="ARBA" id="ARBA00022723"/>
    </source>
</evidence>
<evidence type="ECO:0000313" key="14">
    <source>
        <dbReference type="Proteomes" id="UP001054889"/>
    </source>
</evidence>
<dbReference type="GO" id="GO:0061630">
    <property type="term" value="F:ubiquitin protein ligase activity"/>
    <property type="evidence" value="ECO:0007669"/>
    <property type="project" value="UniProtKB-EC"/>
</dbReference>
<dbReference type="InterPro" id="IPR013083">
    <property type="entry name" value="Znf_RING/FYVE/PHD"/>
</dbReference>
<accession>A0AAV5BP59</accession>
<dbReference type="Proteomes" id="UP001054889">
    <property type="component" value="Unassembled WGS sequence"/>
</dbReference>
<keyword evidence="11" id="KW-1133">Transmembrane helix</keyword>
<dbReference type="FunFam" id="3.30.40.10:FF:000456">
    <property type="entry name" value="RING-H2 finger protein ATL16"/>
    <property type="match status" value="1"/>
</dbReference>
<evidence type="ECO:0000256" key="8">
    <source>
        <dbReference type="ARBA" id="ARBA00022833"/>
    </source>
</evidence>
<feature type="region of interest" description="Disordered" evidence="10">
    <location>
        <begin position="226"/>
        <end position="255"/>
    </location>
</feature>
<protein>
    <recommendedName>
        <fullName evidence="3">RING-type E3 ubiquitin transferase</fullName>
        <ecNumber evidence="3">2.3.2.27</ecNumber>
    </recommendedName>
</protein>
<dbReference type="SUPFAM" id="SSF57850">
    <property type="entry name" value="RING/U-box"/>
    <property type="match status" value="1"/>
</dbReference>
<dbReference type="EMBL" id="BQKI01000001">
    <property type="protein sequence ID" value="GJM87378.1"/>
    <property type="molecule type" value="Genomic_DNA"/>
</dbReference>
<organism evidence="13 14">
    <name type="scientific">Eleusine coracana subsp. coracana</name>
    <dbReference type="NCBI Taxonomy" id="191504"/>
    <lineage>
        <taxon>Eukaryota</taxon>
        <taxon>Viridiplantae</taxon>
        <taxon>Streptophyta</taxon>
        <taxon>Embryophyta</taxon>
        <taxon>Tracheophyta</taxon>
        <taxon>Spermatophyta</taxon>
        <taxon>Magnoliopsida</taxon>
        <taxon>Liliopsida</taxon>
        <taxon>Poales</taxon>
        <taxon>Poaceae</taxon>
        <taxon>PACMAD clade</taxon>
        <taxon>Chloridoideae</taxon>
        <taxon>Cynodonteae</taxon>
        <taxon>Eleusininae</taxon>
        <taxon>Eleusine</taxon>
    </lineage>
</organism>
<keyword evidence="5" id="KW-0479">Metal-binding</keyword>
<dbReference type="CDD" id="cd16461">
    <property type="entry name" value="RING-H2_EL5-like"/>
    <property type="match status" value="1"/>
</dbReference>
<dbReference type="EC" id="2.3.2.27" evidence="3"/>
<evidence type="ECO:0000259" key="12">
    <source>
        <dbReference type="PROSITE" id="PS50089"/>
    </source>
</evidence>
<evidence type="ECO:0000256" key="11">
    <source>
        <dbReference type="SAM" id="Phobius"/>
    </source>
</evidence>
<keyword evidence="7" id="KW-0833">Ubl conjugation pathway</keyword>
<keyword evidence="6 9" id="KW-0863">Zinc-finger</keyword>
<feature type="domain" description="RING-type" evidence="12">
    <location>
        <begin position="150"/>
        <end position="192"/>
    </location>
</feature>
<evidence type="ECO:0000256" key="3">
    <source>
        <dbReference type="ARBA" id="ARBA00012483"/>
    </source>
</evidence>
<keyword evidence="8" id="KW-0862">Zinc</keyword>
<sequence length="325" mass="34892">MDAGRTIVVPMPQIPGLLPFSPPPPPQTLSYSSSYTSSSHHPSSITSFPILLLTVLGILITSLLLLTYYVFVIRCCLNWHDSSNVASLITRGGSRGGGTVASSSTLPAVTGTPSEACGLDESAIQALPTFRYRKAIKSRASIDSAPTSECAVCLSEFEEDERVRMLPSCLHAFHVDCIDTWLQGNANCPLCRAAITGHCIIPMDQLQRPEEVVIQVATPTEAAQDTQAQQQQASTAAAESAGTTTTAQQVSSDKRNNAWRDVEISSKEDEWAAVKKDRDVIPLRRSSSMGSLGGEDARLQIQNILQRNAQFHSDDTGSASSSSKV</sequence>
<dbReference type="PROSITE" id="PS50089">
    <property type="entry name" value="ZF_RING_2"/>
    <property type="match status" value="1"/>
</dbReference>
<proteinExistence type="predicted"/>
<dbReference type="AlphaFoldDB" id="A0AAV5BP59"/>
<feature type="transmembrane region" description="Helical" evidence="11">
    <location>
        <begin position="50"/>
        <end position="71"/>
    </location>
</feature>
<evidence type="ECO:0000256" key="1">
    <source>
        <dbReference type="ARBA" id="ARBA00000900"/>
    </source>
</evidence>
<evidence type="ECO:0000256" key="9">
    <source>
        <dbReference type="PROSITE-ProRule" id="PRU00175"/>
    </source>
</evidence>
<dbReference type="Gene3D" id="3.30.40.10">
    <property type="entry name" value="Zinc/RING finger domain, C3HC4 (zinc finger)"/>
    <property type="match status" value="1"/>
</dbReference>
<evidence type="ECO:0000256" key="2">
    <source>
        <dbReference type="ARBA" id="ARBA00004906"/>
    </source>
</evidence>
<name>A0AAV5BP59_ELECO</name>
<dbReference type="GO" id="GO:0016567">
    <property type="term" value="P:protein ubiquitination"/>
    <property type="evidence" value="ECO:0007669"/>
    <property type="project" value="InterPro"/>
</dbReference>
<dbReference type="InterPro" id="IPR044600">
    <property type="entry name" value="ATL1/ATL16-like"/>
</dbReference>
<evidence type="ECO:0000256" key="6">
    <source>
        <dbReference type="ARBA" id="ARBA00022771"/>
    </source>
</evidence>
<keyword evidence="11" id="KW-0812">Transmembrane</keyword>
<gene>
    <name evidence="13" type="primary">ga03326</name>
    <name evidence="13" type="ORF">PR202_ga03326</name>
</gene>
<evidence type="ECO:0000256" key="10">
    <source>
        <dbReference type="SAM" id="MobiDB-lite"/>
    </source>
</evidence>
<keyword evidence="14" id="KW-1185">Reference proteome</keyword>
<keyword evidence="4" id="KW-0808">Transferase</keyword>
<feature type="compositionally biased region" description="Low complexity" evidence="10">
    <location>
        <begin position="226"/>
        <end position="249"/>
    </location>
</feature>
<dbReference type="PANTHER" id="PTHR46913">
    <property type="entry name" value="RING-H2 FINGER PROTEIN ATL16"/>
    <property type="match status" value="1"/>
</dbReference>
<comment type="catalytic activity">
    <reaction evidence="1">
        <text>S-ubiquitinyl-[E2 ubiquitin-conjugating enzyme]-L-cysteine + [acceptor protein]-L-lysine = [E2 ubiquitin-conjugating enzyme]-L-cysteine + N(6)-ubiquitinyl-[acceptor protein]-L-lysine.</text>
        <dbReference type="EC" id="2.3.2.27"/>
    </reaction>
</comment>
<evidence type="ECO:0000256" key="4">
    <source>
        <dbReference type="ARBA" id="ARBA00022679"/>
    </source>
</evidence>
<reference evidence="13" key="1">
    <citation type="journal article" date="2018" name="DNA Res.">
        <title>Multiple hybrid de novo genome assembly of finger millet, an orphan allotetraploid crop.</title>
        <authorList>
            <person name="Hatakeyama M."/>
            <person name="Aluri S."/>
            <person name="Balachadran M.T."/>
            <person name="Sivarajan S.R."/>
            <person name="Patrignani A."/>
            <person name="Gruter S."/>
            <person name="Poveda L."/>
            <person name="Shimizu-Inatsugi R."/>
            <person name="Baeten J."/>
            <person name="Francoijs K.J."/>
            <person name="Nataraja K.N."/>
            <person name="Reddy Y.A.N."/>
            <person name="Phadnis S."/>
            <person name="Ravikumar R.L."/>
            <person name="Schlapbach R."/>
            <person name="Sreeman S.M."/>
            <person name="Shimizu K.K."/>
        </authorList>
    </citation>
    <scope>NUCLEOTIDE SEQUENCE</scope>
</reference>
<dbReference type="SMART" id="SM00184">
    <property type="entry name" value="RING"/>
    <property type="match status" value="1"/>
</dbReference>
<dbReference type="GO" id="GO:0008270">
    <property type="term" value="F:zinc ion binding"/>
    <property type="evidence" value="ECO:0007669"/>
    <property type="project" value="UniProtKB-KW"/>
</dbReference>
<comment type="caution">
    <text evidence="13">The sequence shown here is derived from an EMBL/GenBank/DDBJ whole genome shotgun (WGS) entry which is preliminary data.</text>
</comment>
<dbReference type="InterPro" id="IPR001841">
    <property type="entry name" value="Znf_RING"/>
</dbReference>
<reference evidence="13" key="2">
    <citation type="submission" date="2021-12" db="EMBL/GenBank/DDBJ databases">
        <title>Resequencing data analysis of finger millet.</title>
        <authorList>
            <person name="Hatakeyama M."/>
            <person name="Aluri S."/>
            <person name="Balachadran M.T."/>
            <person name="Sivarajan S.R."/>
            <person name="Poveda L."/>
            <person name="Shimizu-Inatsugi R."/>
            <person name="Schlapbach R."/>
            <person name="Sreeman S.M."/>
            <person name="Shimizu K.K."/>
        </authorList>
    </citation>
    <scope>NUCLEOTIDE SEQUENCE</scope>
</reference>
<evidence type="ECO:0000313" key="13">
    <source>
        <dbReference type="EMBL" id="GJM87378.1"/>
    </source>
</evidence>
<evidence type="ECO:0000256" key="7">
    <source>
        <dbReference type="ARBA" id="ARBA00022786"/>
    </source>
</evidence>
<keyword evidence="11" id="KW-0472">Membrane</keyword>
<comment type="pathway">
    <text evidence="2">Protein modification; protein ubiquitination.</text>
</comment>
<feature type="region of interest" description="Disordered" evidence="10">
    <location>
        <begin position="306"/>
        <end position="325"/>
    </location>
</feature>
<dbReference type="Pfam" id="PF13639">
    <property type="entry name" value="zf-RING_2"/>
    <property type="match status" value="1"/>
</dbReference>
<dbReference type="PANTHER" id="PTHR46913:SF20">
    <property type="entry name" value="RING-TYPE E3 UBIQUITIN TRANSFERASE"/>
    <property type="match status" value="1"/>
</dbReference>